<keyword evidence="3" id="KW-1185">Reference proteome</keyword>
<evidence type="ECO:0000256" key="1">
    <source>
        <dbReference type="SAM" id="MobiDB-lite"/>
    </source>
</evidence>
<feature type="compositionally biased region" description="Low complexity" evidence="1">
    <location>
        <begin position="93"/>
        <end position="110"/>
    </location>
</feature>
<protein>
    <submittedName>
        <fullName evidence="2">Uncharacterized protein</fullName>
    </submittedName>
</protein>
<dbReference type="AlphaFoldDB" id="A0A1Q9LQ69"/>
<reference evidence="2 3" key="1">
    <citation type="submission" date="2016-10" db="EMBL/GenBank/DDBJ databases">
        <title>The Draft Genome Sequence of Actinokineospora bangkokensis 44EHWT reveals the biosynthetic pathway of antifungal compounds Thailandins with unusual extender unit butylmalonyl-CoA.</title>
        <authorList>
            <person name="Greule A."/>
            <person name="Intra B."/>
            <person name="Flemming S."/>
            <person name="Rommel M.G."/>
            <person name="Panbangred W."/>
            <person name="Bechthold A."/>
        </authorList>
    </citation>
    <scope>NUCLEOTIDE SEQUENCE [LARGE SCALE GENOMIC DNA]</scope>
    <source>
        <strain evidence="2 3">44EHW</strain>
    </source>
</reference>
<feature type="compositionally biased region" description="Low complexity" evidence="1">
    <location>
        <begin position="61"/>
        <end position="85"/>
    </location>
</feature>
<name>A0A1Q9LQ69_9PSEU</name>
<dbReference type="RefSeq" id="WP_075973554.1">
    <property type="nucleotide sequence ID" value="NZ_MKQR01000007.1"/>
</dbReference>
<evidence type="ECO:0000313" key="2">
    <source>
        <dbReference type="EMBL" id="OLR94172.1"/>
    </source>
</evidence>
<sequence>MALGAVVGATAAALFYEGVAADPLSELPASRPAAEAVPEPIPATISDGPTIAVVTAVSLVSTPASSAPPTTTTEAVATTTTTTEVAPPPPAPVTTTTTTTARPVPTTTTTKPPPPPPTTTTTTKKPCGLLWC</sequence>
<feature type="region of interest" description="Disordered" evidence="1">
    <location>
        <begin position="61"/>
        <end position="127"/>
    </location>
</feature>
<accession>A0A1Q9LQ69</accession>
<comment type="caution">
    <text evidence="2">The sequence shown here is derived from an EMBL/GenBank/DDBJ whole genome shotgun (WGS) entry which is preliminary data.</text>
</comment>
<dbReference type="EMBL" id="MKQR01000007">
    <property type="protein sequence ID" value="OLR94172.1"/>
    <property type="molecule type" value="Genomic_DNA"/>
</dbReference>
<proteinExistence type="predicted"/>
<dbReference type="Proteomes" id="UP000186040">
    <property type="component" value="Unassembled WGS sequence"/>
</dbReference>
<organism evidence="2 3">
    <name type="scientific">Actinokineospora bangkokensis</name>
    <dbReference type="NCBI Taxonomy" id="1193682"/>
    <lineage>
        <taxon>Bacteria</taxon>
        <taxon>Bacillati</taxon>
        <taxon>Actinomycetota</taxon>
        <taxon>Actinomycetes</taxon>
        <taxon>Pseudonocardiales</taxon>
        <taxon>Pseudonocardiaceae</taxon>
        <taxon>Actinokineospora</taxon>
    </lineage>
</organism>
<evidence type="ECO:0000313" key="3">
    <source>
        <dbReference type="Proteomes" id="UP000186040"/>
    </source>
</evidence>
<gene>
    <name evidence="2" type="ORF">BJP25_10230</name>
</gene>